<evidence type="ECO:0000313" key="2">
    <source>
        <dbReference type="Proteomes" id="UP000309997"/>
    </source>
</evidence>
<dbReference type="EMBL" id="RCHU02000001">
    <property type="protein sequence ID" value="KAL3609915.1"/>
    <property type="molecule type" value="Genomic_DNA"/>
</dbReference>
<proteinExistence type="predicted"/>
<evidence type="ECO:0000313" key="1">
    <source>
        <dbReference type="EMBL" id="KAL3609915.1"/>
    </source>
</evidence>
<dbReference type="Proteomes" id="UP000309997">
    <property type="component" value="Unassembled WGS sequence"/>
</dbReference>
<reference evidence="1 2" key="1">
    <citation type="journal article" date="2024" name="Plant Biotechnol. J.">
        <title>Genome and CRISPR/Cas9 system of a widespread forest tree (Populus alba) in the world.</title>
        <authorList>
            <person name="Liu Y.J."/>
            <person name="Jiang P.F."/>
            <person name="Han X.M."/>
            <person name="Li X.Y."/>
            <person name="Wang H.M."/>
            <person name="Wang Y.J."/>
            <person name="Wang X.X."/>
            <person name="Zeng Q.Y."/>
        </authorList>
    </citation>
    <scope>NUCLEOTIDE SEQUENCE [LARGE SCALE GENOMIC DNA]</scope>
    <source>
        <strain evidence="2">cv. PAL-ZL1</strain>
    </source>
</reference>
<protein>
    <submittedName>
        <fullName evidence="1">Uncharacterized protein</fullName>
    </submittedName>
</protein>
<sequence>MLRIHVVDGYEYTWGEVQAKGIGRSGLLFHGGVKRKMRVSKDVGSNIWRPVFLEQHYFAFSKSACSGLVQDDHKDIHTVIER</sequence>
<accession>A0ACC4CYV5</accession>
<gene>
    <name evidence="1" type="ORF">D5086_000935</name>
</gene>
<name>A0ACC4CYV5_POPAL</name>
<comment type="caution">
    <text evidence="1">The sequence shown here is derived from an EMBL/GenBank/DDBJ whole genome shotgun (WGS) entry which is preliminary data.</text>
</comment>
<keyword evidence="2" id="KW-1185">Reference proteome</keyword>
<organism evidence="1 2">
    <name type="scientific">Populus alba</name>
    <name type="common">White poplar</name>
    <dbReference type="NCBI Taxonomy" id="43335"/>
    <lineage>
        <taxon>Eukaryota</taxon>
        <taxon>Viridiplantae</taxon>
        <taxon>Streptophyta</taxon>
        <taxon>Embryophyta</taxon>
        <taxon>Tracheophyta</taxon>
        <taxon>Spermatophyta</taxon>
        <taxon>Magnoliopsida</taxon>
        <taxon>eudicotyledons</taxon>
        <taxon>Gunneridae</taxon>
        <taxon>Pentapetalae</taxon>
        <taxon>rosids</taxon>
        <taxon>fabids</taxon>
        <taxon>Malpighiales</taxon>
        <taxon>Salicaceae</taxon>
        <taxon>Saliceae</taxon>
        <taxon>Populus</taxon>
    </lineage>
</organism>